<dbReference type="GO" id="GO:0016757">
    <property type="term" value="F:glycosyltransferase activity"/>
    <property type="evidence" value="ECO:0007669"/>
    <property type="project" value="UniProtKB-KW"/>
</dbReference>
<dbReference type="Pfam" id="PF13439">
    <property type="entry name" value="Glyco_transf_4"/>
    <property type="match status" value="1"/>
</dbReference>
<dbReference type="Pfam" id="PF00534">
    <property type="entry name" value="Glycos_transf_1"/>
    <property type="match status" value="1"/>
</dbReference>
<organism evidence="3 4">
    <name type="scientific">Escherichia coli</name>
    <dbReference type="NCBI Taxonomy" id="562"/>
    <lineage>
        <taxon>Bacteria</taxon>
        <taxon>Pseudomonadati</taxon>
        <taxon>Pseudomonadota</taxon>
        <taxon>Gammaproteobacteria</taxon>
        <taxon>Enterobacterales</taxon>
        <taxon>Enterobacteriaceae</taxon>
        <taxon>Escherichia</taxon>
    </lineage>
</organism>
<dbReference type="RefSeq" id="WP_000789020.1">
    <property type="nucleotide sequence ID" value="NZ_BAAGAG010000002.1"/>
</dbReference>
<evidence type="ECO:0000259" key="1">
    <source>
        <dbReference type="Pfam" id="PF00534"/>
    </source>
</evidence>
<protein>
    <submittedName>
        <fullName evidence="3">Glycosyltransferase family 4 protein</fullName>
        <ecNumber evidence="3">2.4.-.-</ecNumber>
    </submittedName>
</protein>
<sequence>MKNICFFVGDISRSGGTERVTCKLANYLTLNGFDVSIISIYGTNSAFFPLDEKVKKYKLFDRYLKGTLSFPLIIFRLRKLLKKKRIHKLISVESMLALYSLPATFNLPIENICWEHFNFKINLGKKTRNIARRMAAEYCSYVITLTDRDKAYWENNLKCKAIIKRIYNPIPFDNMYLPKFEKKKRIAIAVGRLTHQKGFDVLIKIWADLYHYNANWTLKIIGGGEEEHSLKTYCQNHDISNIEFISVTDNIQDYYSEASLYLMTSRYEGFPMVLLEAQEYGIPVLAFDCETGPSELILHNKTGWIINNNNVREFEERLIYALNLFEKDHDTYNKMCHEAFLNSKNYHIENIGSQWINILK</sequence>
<dbReference type="EMBL" id="JAUKXU010000002">
    <property type="protein sequence ID" value="MDO2573071.1"/>
    <property type="molecule type" value="Genomic_DNA"/>
</dbReference>
<dbReference type="AlphaFoldDB" id="A0AAW7UPE0"/>
<dbReference type="PANTHER" id="PTHR12526:SF630">
    <property type="entry name" value="GLYCOSYLTRANSFERASE"/>
    <property type="match status" value="1"/>
</dbReference>
<keyword evidence="3" id="KW-0808">Transferase</keyword>
<dbReference type="InterPro" id="IPR001296">
    <property type="entry name" value="Glyco_trans_1"/>
</dbReference>
<gene>
    <name evidence="3" type="ORF">Q2V20_02655</name>
</gene>
<evidence type="ECO:0000313" key="4">
    <source>
        <dbReference type="Proteomes" id="UP001173661"/>
    </source>
</evidence>
<dbReference type="EC" id="2.4.-.-" evidence="3"/>
<feature type="domain" description="Glycosyl transferase family 1" evidence="1">
    <location>
        <begin position="180"/>
        <end position="331"/>
    </location>
</feature>
<name>A0AAW7UPE0_ECOLX</name>
<evidence type="ECO:0000259" key="2">
    <source>
        <dbReference type="Pfam" id="PF13439"/>
    </source>
</evidence>
<dbReference type="GO" id="GO:1901135">
    <property type="term" value="P:carbohydrate derivative metabolic process"/>
    <property type="evidence" value="ECO:0007669"/>
    <property type="project" value="UniProtKB-ARBA"/>
</dbReference>
<dbReference type="InterPro" id="IPR028098">
    <property type="entry name" value="Glyco_trans_4-like_N"/>
</dbReference>
<comment type="caution">
    <text evidence="3">The sequence shown here is derived from an EMBL/GenBank/DDBJ whole genome shotgun (WGS) entry which is preliminary data.</text>
</comment>
<dbReference type="Gene3D" id="3.40.50.2000">
    <property type="entry name" value="Glycogen Phosphorylase B"/>
    <property type="match status" value="2"/>
</dbReference>
<evidence type="ECO:0000313" key="3">
    <source>
        <dbReference type="EMBL" id="MDO2573071.1"/>
    </source>
</evidence>
<accession>A0AAW7UPE0</accession>
<keyword evidence="3" id="KW-0328">Glycosyltransferase</keyword>
<dbReference type="SUPFAM" id="SSF53756">
    <property type="entry name" value="UDP-Glycosyltransferase/glycogen phosphorylase"/>
    <property type="match status" value="1"/>
</dbReference>
<reference evidence="3" key="1">
    <citation type="submission" date="2023-07" db="EMBL/GenBank/DDBJ databases">
        <title>High risk of intestinal colonization with ESBL-producing Escherichia coli among soldiers of military contingents in specific geographic regions.</title>
        <authorList>
            <person name="Literacka E."/>
        </authorList>
    </citation>
    <scope>NUCLEOTIDE SEQUENCE</scope>
    <source>
        <strain evidence="3">66</strain>
    </source>
</reference>
<dbReference type="CDD" id="cd03820">
    <property type="entry name" value="GT4_AmsD-like"/>
    <property type="match status" value="1"/>
</dbReference>
<dbReference type="PANTHER" id="PTHR12526">
    <property type="entry name" value="GLYCOSYLTRANSFERASE"/>
    <property type="match status" value="1"/>
</dbReference>
<feature type="domain" description="Glycosyltransferase subfamily 4-like N-terminal" evidence="2">
    <location>
        <begin position="15"/>
        <end position="171"/>
    </location>
</feature>
<dbReference type="Proteomes" id="UP001173661">
    <property type="component" value="Unassembled WGS sequence"/>
</dbReference>
<proteinExistence type="predicted"/>